<reference evidence="2" key="1">
    <citation type="submission" date="2021-11" db="EMBL/GenBank/DDBJ databases">
        <title>BS-T2-15 a new species belonging to the Comamonadaceae family isolated from the soil of a French oak forest.</title>
        <authorList>
            <person name="Mieszkin S."/>
            <person name="Alain K."/>
        </authorList>
    </citation>
    <scope>NUCLEOTIDE SEQUENCE</scope>
    <source>
        <strain evidence="2">BS-T2-15</strain>
    </source>
</reference>
<keyword evidence="3" id="KW-1185">Reference proteome</keyword>
<dbReference type="AlphaFoldDB" id="A0A9X2C3D5"/>
<dbReference type="Pfam" id="PF13621">
    <property type="entry name" value="Cupin_8"/>
    <property type="match status" value="1"/>
</dbReference>
<dbReference type="InterPro" id="IPR014710">
    <property type="entry name" value="RmlC-like_jellyroll"/>
</dbReference>
<dbReference type="PANTHER" id="PTHR12461">
    <property type="entry name" value="HYPOXIA-INDUCIBLE FACTOR 1 ALPHA INHIBITOR-RELATED"/>
    <property type="match status" value="1"/>
</dbReference>
<gene>
    <name evidence="2" type="ORF">LPC04_19775</name>
</gene>
<accession>A0A9X2C3D5</accession>
<dbReference type="SUPFAM" id="SSF51197">
    <property type="entry name" value="Clavaminate synthase-like"/>
    <property type="match status" value="1"/>
</dbReference>
<proteinExistence type="predicted"/>
<evidence type="ECO:0000313" key="3">
    <source>
        <dbReference type="Proteomes" id="UP001139353"/>
    </source>
</evidence>
<dbReference type="Proteomes" id="UP001139353">
    <property type="component" value="Unassembled WGS sequence"/>
</dbReference>
<dbReference type="EMBL" id="JAJLJH010000006">
    <property type="protein sequence ID" value="MCK9687949.1"/>
    <property type="molecule type" value="Genomic_DNA"/>
</dbReference>
<sequence length="333" mass="37215">MTPIRELTGPVADAMSDARLRDTQPWVQRGLVAGWPMVQAARRSTADAMAYLKSTWRGERVGMLLAPPETQGRFFYNDSLTGMNFGRELAPLDVVLDALLKMADDPKAPAVYVGSTTVDTCLPTFRAANDLPFGDRDPLASIWFGNRSRIAAHFDLPDNLACVVAGRRRFTLFPPEQLANLYVGPLDVTPAGQAVSLVDFANPDLERFPRFAQALAHAQVVELEPGDAVFIPSMWWHHVESLTPFNVLINYWWRQSPEYMDSPIGALMAALLTMRDLPPVQREIWRGVFDHYVFRADESTAAHIPPHARSALAPLTESGARHLRQALINRFKR</sequence>
<dbReference type="RefSeq" id="WP_275683992.1">
    <property type="nucleotide sequence ID" value="NZ_JAJLJH010000006.1"/>
</dbReference>
<dbReference type="PANTHER" id="PTHR12461:SF105">
    <property type="entry name" value="HYPOXIA-INDUCIBLE FACTOR 1-ALPHA INHIBITOR"/>
    <property type="match status" value="1"/>
</dbReference>
<dbReference type="SMART" id="SM00558">
    <property type="entry name" value="JmjC"/>
    <property type="match status" value="1"/>
</dbReference>
<evidence type="ECO:0000259" key="1">
    <source>
        <dbReference type="PROSITE" id="PS51184"/>
    </source>
</evidence>
<organism evidence="2 3">
    <name type="scientific">Scleromatobacter humisilvae</name>
    <dbReference type="NCBI Taxonomy" id="2897159"/>
    <lineage>
        <taxon>Bacteria</taxon>
        <taxon>Pseudomonadati</taxon>
        <taxon>Pseudomonadota</taxon>
        <taxon>Betaproteobacteria</taxon>
        <taxon>Burkholderiales</taxon>
        <taxon>Sphaerotilaceae</taxon>
        <taxon>Scleromatobacter</taxon>
    </lineage>
</organism>
<comment type="caution">
    <text evidence="2">The sequence shown here is derived from an EMBL/GenBank/DDBJ whole genome shotgun (WGS) entry which is preliminary data.</text>
</comment>
<feature type="domain" description="JmjC" evidence="1">
    <location>
        <begin position="111"/>
        <end position="268"/>
    </location>
</feature>
<evidence type="ECO:0000313" key="2">
    <source>
        <dbReference type="EMBL" id="MCK9687949.1"/>
    </source>
</evidence>
<protein>
    <submittedName>
        <fullName evidence="2">Cupin-like domain-containing protein</fullName>
    </submittedName>
</protein>
<dbReference type="InterPro" id="IPR041667">
    <property type="entry name" value="Cupin_8"/>
</dbReference>
<dbReference type="InterPro" id="IPR003347">
    <property type="entry name" value="JmjC_dom"/>
</dbReference>
<dbReference type="PROSITE" id="PS51184">
    <property type="entry name" value="JMJC"/>
    <property type="match status" value="1"/>
</dbReference>
<dbReference type="Gene3D" id="2.60.120.10">
    <property type="entry name" value="Jelly Rolls"/>
    <property type="match status" value="1"/>
</dbReference>
<name>A0A9X2C3D5_9BURK</name>